<feature type="region of interest" description="Disordered" evidence="1">
    <location>
        <begin position="434"/>
        <end position="480"/>
    </location>
</feature>
<organism evidence="2 3">
    <name type="scientific">Salinibacter phage M8CC-19</name>
    <dbReference type="NCBI Taxonomy" id="2681613"/>
    <lineage>
        <taxon>Viruses</taxon>
        <taxon>Duplodnaviria</taxon>
        <taxon>Heunggongvirae</taxon>
        <taxon>Uroviricota</taxon>
        <taxon>Caudoviricetes</taxon>
        <taxon>Kryptosalinivirus</taxon>
        <taxon>Kryptosalinivirus M8CC19</taxon>
    </lineage>
</organism>
<evidence type="ECO:0000313" key="3">
    <source>
        <dbReference type="Proteomes" id="UP000241693"/>
    </source>
</evidence>
<proteinExistence type="predicted"/>
<name>A0A2I6UG43_9CAUD</name>
<feature type="compositionally biased region" description="Polar residues" evidence="1">
    <location>
        <begin position="469"/>
        <end position="480"/>
    </location>
</feature>
<dbReference type="RefSeq" id="YP_009639364.1">
    <property type="nucleotide sequence ID" value="NC_042349.1"/>
</dbReference>
<dbReference type="GeneID" id="40236156"/>
<accession>A0A2I6UG43</accession>
<protein>
    <submittedName>
        <fullName evidence="2">Structural protein</fullName>
    </submittedName>
</protein>
<keyword evidence="3" id="KW-1185">Reference proteome</keyword>
<sequence length="480" mass="54559">MPRKKSITKTHIPHGGQWQAFNLMNDDFTPDNMASVLRSARMGEIGRLYRVYERMETDDRFGGVVSSLKRAISRRRLRITASRNYNTAQEKEIAREYAERTRTLLSELTFRKVSKVLVRPYIFGTGGYEIDYVRKDVAGLGRRPVPTKLAPVPTARMAYDTSDDENRWGKMGIRMADGKIKLFEEFRNDKVFMMEDEPQRGKWADAGVARRCLSWLMVKRFAQQWWAEYGELYGEPFRIARTDSYDIDDDMRDFLGQMLESLGKNGWGIIPEDVAFELMEANRSGSVQTYSDLIKYANDAYAVAVLGQIQTTDGGRNGSFAKAQIQNNVRHDILQDVAKMVEDGYEHIAESTLSLSYGGKFLPHLTPNFNVVVANPTELQSKASAYNKIQEDMGVPISERQVRDEFALDTPDENEAIVANGKRYESMQDYLDDMERQAEAQEAALQEDAEGPQDAEIDRDEANEEETGDSTPSNDNDSQA</sequence>
<evidence type="ECO:0000256" key="1">
    <source>
        <dbReference type="SAM" id="MobiDB-lite"/>
    </source>
</evidence>
<reference evidence="2 3" key="1">
    <citation type="submission" date="2017-07" db="EMBL/GenBank/DDBJ databases">
        <title>Characterization of ecologically diverse viruses infecting co-occurring strains of cosmopolitan hyperhalophilic Bacteroidetes.</title>
        <authorList>
            <person name="Villamor J."/>
            <person name="Ramos-Barbero M.D."/>
            <person name="Gonzalez-Torres P."/>
            <person name="Gabaldon T."/>
            <person name="Rollesso-Mora R."/>
            <person name="Meseguer I."/>
            <person name="Martinez-Garcia M."/>
            <person name="Santos F."/>
            <person name="Anton J."/>
        </authorList>
    </citation>
    <scope>NUCLEOTIDE SEQUENCE [LARGE SCALE GENOMIC DNA]</scope>
</reference>
<dbReference type="InterPro" id="IPR009279">
    <property type="entry name" value="Portal_Mu"/>
</dbReference>
<dbReference type="Proteomes" id="UP000241693">
    <property type="component" value="Segment"/>
</dbReference>
<evidence type="ECO:0000313" key="2">
    <source>
        <dbReference type="EMBL" id="AUO78959.1"/>
    </source>
</evidence>
<dbReference type="Pfam" id="PF06074">
    <property type="entry name" value="Portal_Mu"/>
    <property type="match status" value="1"/>
</dbReference>
<dbReference type="EMBL" id="MF580956">
    <property type="protein sequence ID" value="AUO78959.1"/>
    <property type="molecule type" value="Genomic_DNA"/>
</dbReference>
<feature type="compositionally biased region" description="Acidic residues" evidence="1">
    <location>
        <begin position="445"/>
        <end position="468"/>
    </location>
</feature>
<dbReference type="KEGG" id="vg:40236156"/>